<dbReference type="Pfam" id="PF04168">
    <property type="entry name" value="Alpha-E"/>
    <property type="match status" value="1"/>
</dbReference>
<name>A0A2H9YQJ9_9GAMM</name>
<evidence type="ECO:0000313" key="4">
    <source>
        <dbReference type="Proteomes" id="UP000242351"/>
    </source>
</evidence>
<reference evidence="2 4" key="3">
    <citation type="submission" date="2017-12" db="EMBL/GenBank/DDBJ databases">
        <title>Revising the taxonomy of the Acinetobacter lwoffii group: the description of Acinetobacter pseudolwoffii sp. nov. and emended description of Acinetobacter lwoffii.</title>
        <authorList>
            <person name="Nemec A."/>
        </authorList>
    </citation>
    <scope>NUCLEOTIDE SEQUENCE [LARGE SCALE GENOMIC DNA]</scope>
    <source>
        <strain evidence="2 4">ANC 5347</strain>
    </source>
</reference>
<dbReference type="InterPro" id="IPR007296">
    <property type="entry name" value="DUF403"/>
</dbReference>
<dbReference type="Proteomes" id="UP000242351">
    <property type="component" value="Unassembled WGS sequence"/>
</dbReference>
<feature type="domain" description="DUF403" evidence="1">
    <location>
        <begin position="7"/>
        <end position="151"/>
    </location>
</feature>
<accession>A0A2H9YQJ9</accession>
<accession>A0A2H9UJM2</accession>
<evidence type="ECO:0000259" key="1">
    <source>
        <dbReference type="Pfam" id="PF04168"/>
    </source>
</evidence>
<protein>
    <recommendedName>
        <fullName evidence="1">DUF403 domain-containing protein</fullName>
    </recommendedName>
</protein>
<evidence type="ECO:0000313" key="3">
    <source>
        <dbReference type="EMBL" id="PJO74917.1"/>
    </source>
</evidence>
<reference evidence="3 5" key="1">
    <citation type="submission" date="2017-11" db="EMBL/GenBank/DDBJ databases">
        <title>Revising the taxonomy of the Acinetobacter lwoffii group: the description of Acinetobacter pseudolwoffii sp. nov. and emended description of Acinetobacter lwoffii.</title>
        <authorList>
            <person name="Nemec A."/>
            <person name="Radolfova-Krizova L."/>
        </authorList>
    </citation>
    <scope>NUCLEOTIDE SEQUENCE [LARGE SCALE GENOMIC DNA]</scope>
    <source>
        <strain evidence="3 5">ANC 5044</strain>
    </source>
</reference>
<dbReference type="EMBL" id="PGOZ01000015">
    <property type="protein sequence ID" value="PJI31912.1"/>
    <property type="molecule type" value="Genomic_DNA"/>
</dbReference>
<dbReference type="RefSeq" id="WP_005097250.1">
    <property type="nucleotide sequence ID" value="NZ_CBDBYO010000007.1"/>
</dbReference>
<comment type="caution">
    <text evidence="3">The sequence shown here is derived from an EMBL/GenBank/DDBJ whole genome shotgun (WGS) entry which is preliminary data.</text>
</comment>
<evidence type="ECO:0000313" key="2">
    <source>
        <dbReference type="EMBL" id="PJI31912.1"/>
    </source>
</evidence>
<dbReference type="GeneID" id="97176181"/>
<dbReference type="Proteomes" id="UP000243446">
    <property type="component" value="Unassembled WGS sequence"/>
</dbReference>
<evidence type="ECO:0000313" key="5">
    <source>
        <dbReference type="Proteomes" id="UP000243446"/>
    </source>
</evidence>
<gene>
    <name evidence="2" type="ORF">CU320_11420</name>
    <name evidence="3" type="ORF">CWI32_11015</name>
</gene>
<organism evidence="3 5">
    <name type="scientific">Acinetobacter pseudolwoffii</name>
    <dbReference type="NCBI Taxonomy" id="2053287"/>
    <lineage>
        <taxon>Bacteria</taxon>
        <taxon>Pseudomonadati</taxon>
        <taxon>Pseudomonadota</taxon>
        <taxon>Gammaproteobacteria</taxon>
        <taxon>Moraxellales</taxon>
        <taxon>Moraxellaceae</taxon>
        <taxon>Acinetobacter</taxon>
    </lineage>
</organism>
<dbReference type="AlphaFoldDB" id="A0A2H9YQJ9"/>
<dbReference type="EMBL" id="PHRG01000005">
    <property type="protein sequence ID" value="PJO74917.1"/>
    <property type="molecule type" value="Genomic_DNA"/>
</dbReference>
<proteinExistence type="predicted"/>
<sequence>MVLLNSNAQHIFWLGRYLSRTHFLCARFPFLEDEAAVAYAHAFCLPAFDASSLNELVLDSTQTASFSQQFKVAKDNIQELRGVLSASGYAELMKLIKTADKNAGYICEVVTECEDILEAESADIFLFFSLGQCVEQLDHQLRLGEETSTTLCKIDDVVRILVEMGWGDLEQYWEQLRTEPNRIQFYQFSDHIHQLFEADV</sequence>
<reference evidence="2 4" key="2">
    <citation type="submission" date="2017-11" db="EMBL/GenBank/DDBJ databases">
        <authorList>
            <person name="Han C.G."/>
        </authorList>
    </citation>
    <scope>NUCLEOTIDE SEQUENCE [LARGE SCALE GENOMIC DNA]</scope>
    <source>
        <strain evidence="2 4">ANC 5347</strain>
    </source>
</reference>